<feature type="repeat" description="ANK" evidence="7">
    <location>
        <begin position="1073"/>
        <end position="1105"/>
    </location>
</feature>
<gene>
    <name evidence="11" type="ORF">OSTQU699_LOCUS6725</name>
</gene>
<evidence type="ECO:0000313" key="12">
    <source>
        <dbReference type="Proteomes" id="UP000708148"/>
    </source>
</evidence>
<reference evidence="11" key="1">
    <citation type="submission" date="2020-12" db="EMBL/GenBank/DDBJ databases">
        <authorList>
            <person name="Iha C."/>
        </authorList>
    </citation>
    <scope>NUCLEOTIDE SEQUENCE</scope>
</reference>
<dbReference type="EMBL" id="CAJHUC010001515">
    <property type="protein sequence ID" value="CAD7701366.1"/>
    <property type="molecule type" value="Genomic_DNA"/>
</dbReference>
<dbReference type="OrthoDB" id="538607at2759"/>
<dbReference type="GO" id="GO:0004674">
    <property type="term" value="F:protein serine/threonine kinase activity"/>
    <property type="evidence" value="ECO:0007669"/>
    <property type="project" value="UniProtKB-KW"/>
</dbReference>
<dbReference type="Pfam" id="PF07714">
    <property type="entry name" value="PK_Tyr_Ser-Thr"/>
    <property type="match status" value="2"/>
</dbReference>
<feature type="region of interest" description="Disordered" evidence="9">
    <location>
        <begin position="1"/>
        <end position="22"/>
    </location>
</feature>
<evidence type="ECO:0000256" key="1">
    <source>
        <dbReference type="ARBA" id="ARBA00005843"/>
    </source>
</evidence>
<comment type="caution">
    <text evidence="11">The sequence shown here is derived from an EMBL/GenBank/DDBJ whole genome shotgun (WGS) entry which is preliminary data.</text>
</comment>
<evidence type="ECO:0000259" key="10">
    <source>
        <dbReference type="PROSITE" id="PS50011"/>
    </source>
</evidence>
<dbReference type="InterPro" id="IPR001245">
    <property type="entry name" value="Ser-Thr/Tyr_kinase_cat_dom"/>
</dbReference>
<dbReference type="AlphaFoldDB" id="A0A8S1J202"/>
<feature type="domain" description="Protein kinase" evidence="10">
    <location>
        <begin position="728"/>
        <end position="1019"/>
    </location>
</feature>
<keyword evidence="2" id="KW-0723">Serine/threonine-protein kinase</keyword>
<dbReference type="PROSITE" id="PS50011">
    <property type="entry name" value="PROTEIN_KINASE_DOM"/>
    <property type="match status" value="2"/>
</dbReference>
<feature type="repeat" description="ANK" evidence="7">
    <location>
        <begin position="1139"/>
        <end position="1171"/>
    </location>
</feature>
<keyword evidence="4 8" id="KW-0547">Nucleotide-binding</keyword>
<evidence type="ECO:0000256" key="4">
    <source>
        <dbReference type="ARBA" id="ARBA00022741"/>
    </source>
</evidence>
<dbReference type="Gene3D" id="1.25.40.20">
    <property type="entry name" value="Ankyrin repeat-containing domain"/>
    <property type="match status" value="1"/>
</dbReference>
<evidence type="ECO:0000256" key="6">
    <source>
        <dbReference type="ARBA" id="ARBA00022840"/>
    </source>
</evidence>
<dbReference type="PROSITE" id="PS50297">
    <property type="entry name" value="ANK_REP_REGION"/>
    <property type="match status" value="5"/>
</dbReference>
<dbReference type="PANTHER" id="PTHR44329">
    <property type="entry name" value="SERINE/THREONINE-PROTEIN KINASE TNNI3K-RELATED"/>
    <property type="match status" value="1"/>
</dbReference>
<dbReference type="GO" id="GO:0005524">
    <property type="term" value="F:ATP binding"/>
    <property type="evidence" value="ECO:0007669"/>
    <property type="project" value="UniProtKB-UniRule"/>
</dbReference>
<dbReference type="SMART" id="SM00248">
    <property type="entry name" value="ANK"/>
    <property type="match status" value="5"/>
</dbReference>
<dbReference type="InterPro" id="IPR002110">
    <property type="entry name" value="Ankyrin_rpt"/>
</dbReference>
<evidence type="ECO:0000313" key="11">
    <source>
        <dbReference type="EMBL" id="CAD7701366.1"/>
    </source>
</evidence>
<dbReference type="Pfam" id="PF12796">
    <property type="entry name" value="Ank_2"/>
    <property type="match status" value="1"/>
</dbReference>
<dbReference type="InterPro" id="IPR036770">
    <property type="entry name" value="Ankyrin_rpt-contain_sf"/>
</dbReference>
<feature type="binding site" evidence="8">
    <location>
        <position position="215"/>
    </location>
    <ligand>
        <name>ATP</name>
        <dbReference type="ChEBI" id="CHEBI:30616"/>
    </ligand>
</feature>
<keyword evidence="3" id="KW-0808">Transferase</keyword>
<evidence type="ECO:0000256" key="8">
    <source>
        <dbReference type="PROSITE-ProRule" id="PRU10141"/>
    </source>
</evidence>
<dbReference type="InterPro" id="IPR051681">
    <property type="entry name" value="Ser/Thr_Kinases-Pseudokinases"/>
</dbReference>
<dbReference type="PROSITE" id="PS00107">
    <property type="entry name" value="PROTEIN_KINASE_ATP"/>
    <property type="match status" value="1"/>
</dbReference>
<evidence type="ECO:0000256" key="5">
    <source>
        <dbReference type="ARBA" id="ARBA00022777"/>
    </source>
</evidence>
<evidence type="ECO:0000256" key="7">
    <source>
        <dbReference type="PROSITE-ProRule" id="PRU00023"/>
    </source>
</evidence>
<comment type="similarity">
    <text evidence="1">Belongs to the protein kinase superfamily. TKL Ser/Thr protein kinase family.</text>
</comment>
<keyword evidence="6 8" id="KW-0067">ATP-binding</keyword>
<accession>A0A8S1J202</accession>
<protein>
    <recommendedName>
        <fullName evidence="10">Protein kinase domain-containing protein</fullName>
    </recommendedName>
</protein>
<evidence type="ECO:0000256" key="3">
    <source>
        <dbReference type="ARBA" id="ARBA00022679"/>
    </source>
</evidence>
<sequence length="1204" mass="134904">MPQQDGGGASNADEPASAQFQQVAGAQQDVQYNHMMMAFLQAQLNKVEDLEKPLHAAEDAVRSFELQIATGQRLLARHAAPFNIRDFYTVDIAHDGVRSICKELRSVLWEWGMQDTVHINDTLSSVEVQRDRDYLCNLLKYILTGACSNVDDQSLQQWQKIKCAHDDAQVITVRMVDEKDIRLGDEVGRGGWGIVHAGEWPSDSESTKKQAVAVKVPKSDVPVEEVVKLIHEAVIQGSLMHEHVAKLHAATITGWLVMELADKDLQVVCQHELLDWRLKRNLLLQAAAGVDYMHSQNPVLVHSDLKPSNFLVFGCRPEEFLVKVSDFGQTFEMRGNRSKTIRKGGGTPRWHAPEIYEDKAPTEESDVFSFGIVMYEIVTGRTPYGRVRDIVLMKKKIDGEEPCVVGRKDCPQEMLFLMRSCCKVDPKDRPTMADVRKCLEQLPEYWRHEVSSAGEGHSAPQGRCQRQGMVSQKWEARFKDINFDELVVDPELLVSFRSRLRAVLLETAVKVTGFCASLSFKDLRRGSVVFMIEVDFPSTCAAGWFKEHMEQSGEQIGEELLFYQHGPEMKMVHEICTIDAQVSELENQLQEVWAAITDVGGFHYGREIMHFLQSRIRCQVQNPLRMPNSAAKDEWRGDLTALLYEMKDLLRLVQRHSTLDDAAFVRTADTCGAVEHGLKAIRSFVHKWGLPSDSKSEQHIVPPEHLQNDRQTLEKLLGYMFEECSWPFDKLGTQEQQIWGSVKHSFQENKWQLPAIPDDEVTWDDRIAENVYKVRWGQSRFAAKQYVVTKELGMPIEDFQKLHTDACHSCLDAQHCIKLHGVTRSGAVLMDLAACNLQEWYLSLASHAIEDKVALKLRVLAQAARALHSVHAWGRIYGNVKSSNFLLFGHNLQDPVVKIADMPLMVECWHKDCIPSQATGRWMANELYQHQALSFNSDVYGFGCVAYELIMEDVPFVKSSSELDVMNAKMKGKEQLLVPKDVGRQWPKEVLDMIQRCCSSDPRERPCIRAVDGCLRQWYPSRPEQGLVPIWNNLPSTCKEGTAPLSLAAQRGNAVAIEALLDRRAPIEVQDKHGRTPLLLAAQRGHVAAIEALIGKGAQIEARALDECTPLLLAAQGGHVAAIEALIGKGAQIEARTLGKCTPLMLAAQRGHVGAIEALTAKGAQIEARDVGECTPLLLAAQGGHVAAIGALIDKGAQIEARDW</sequence>
<evidence type="ECO:0000256" key="2">
    <source>
        <dbReference type="ARBA" id="ARBA00022527"/>
    </source>
</evidence>
<keyword evidence="7" id="KW-0040">ANK repeat</keyword>
<dbReference type="InterPro" id="IPR008271">
    <property type="entry name" value="Ser/Thr_kinase_AS"/>
</dbReference>
<keyword evidence="12" id="KW-1185">Reference proteome</keyword>
<organism evidence="11 12">
    <name type="scientific">Ostreobium quekettii</name>
    <dbReference type="NCBI Taxonomy" id="121088"/>
    <lineage>
        <taxon>Eukaryota</taxon>
        <taxon>Viridiplantae</taxon>
        <taxon>Chlorophyta</taxon>
        <taxon>core chlorophytes</taxon>
        <taxon>Ulvophyceae</taxon>
        <taxon>TCBD clade</taxon>
        <taxon>Bryopsidales</taxon>
        <taxon>Ostreobineae</taxon>
        <taxon>Ostreobiaceae</taxon>
        <taxon>Ostreobium</taxon>
    </lineage>
</organism>
<feature type="repeat" description="ANK" evidence="7">
    <location>
        <begin position="1040"/>
        <end position="1072"/>
    </location>
</feature>
<dbReference type="PROSITE" id="PS00108">
    <property type="entry name" value="PROTEIN_KINASE_ST"/>
    <property type="match status" value="1"/>
</dbReference>
<dbReference type="Proteomes" id="UP000708148">
    <property type="component" value="Unassembled WGS sequence"/>
</dbReference>
<evidence type="ECO:0000256" key="9">
    <source>
        <dbReference type="SAM" id="MobiDB-lite"/>
    </source>
</evidence>
<proteinExistence type="inferred from homology"/>
<dbReference type="SUPFAM" id="SSF48403">
    <property type="entry name" value="Ankyrin repeat"/>
    <property type="match status" value="1"/>
</dbReference>
<feature type="domain" description="Protein kinase" evidence="10">
    <location>
        <begin position="181"/>
        <end position="442"/>
    </location>
</feature>
<feature type="repeat" description="ANK" evidence="7">
    <location>
        <begin position="1172"/>
        <end position="1204"/>
    </location>
</feature>
<dbReference type="Gene3D" id="3.30.200.20">
    <property type="entry name" value="Phosphorylase Kinase, domain 1"/>
    <property type="match status" value="1"/>
</dbReference>
<feature type="non-terminal residue" evidence="11">
    <location>
        <position position="1"/>
    </location>
</feature>
<name>A0A8S1J202_9CHLO</name>
<dbReference type="Pfam" id="PF00023">
    <property type="entry name" value="Ank"/>
    <property type="match status" value="2"/>
</dbReference>
<dbReference type="PANTHER" id="PTHR44329:SF288">
    <property type="entry name" value="MITOGEN-ACTIVATED PROTEIN KINASE KINASE KINASE 20"/>
    <property type="match status" value="1"/>
</dbReference>
<dbReference type="PROSITE" id="PS50088">
    <property type="entry name" value="ANK_REPEAT"/>
    <property type="match status" value="5"/>
</dbReference>
<dbReference type="InterPro" id="IPR011009">
    <property type="entry name" value="Kinase-like_dom_sf"/>
</dbReference>
<dbReference type="SMART" id="SM00220">
    <property type="entry name" value="S_TKc"/>
    <property type="match status" value="1"/>
</dbReference>
<feature type="repeat" description="ANK" evidence="7">
    <location>
        <begin position="1106"/>
        <end position="1138"/>
    </location>
</feature>
<dbReference type="SUPFAM" id="SSF56112">
    <property type="entry name" value="Protein kinase-like (PK-like)"/>
    <property type="match status" value="2"/>
</dbReference>
<dbReference type="InterPro" id="IPR000719">
    <property type="entry name" value="Prot_kinase_dom"/>
</dbReference>
<dbReference type="InterPro" id="IPR017441">
    <property type="entry name" value="Protein_kinase_ATP_BS"/>
</dbReference>
<keyword evidence="5" id="KW-0418">Kinase</keyword>
<dbReference type="Gene3D" id="1.10.510.10">
    <property type="entry name" value="Transferase(Phosphotransferase) domain 1"/>
    <property type="match status" value="2"/>
</dbReference>